<dbReference type="PANTHER" id="PTHR31072:SF147">
    <property type="entry name" value="TRANSCRIPTION FACTOR TCP13"/>
    <property type="match status" value="1"/>
</dbReference>
<evidence type="ECO:0000256" key="4">
    <source>
        <dbReference type="ARBA" id="ARBA00023163"/>
    </source>
</evidence>
<evidence type="ECO:0000256" key="5">
    <source>
        <dbReference type="ARBA" id="ARBA00023242"/>
    </source>
</evidence>
<dbReference type="EMBL" id="CP136891">
    <property type="protein sequence ID" value="WOK99677.1"/>
    <property type="molecule type" value="Genomic_DNA"/>
</dbReference>
<evidence type="ECO:0000313" key="8">
    <source>
        <dbReference type="EMBL" id="WOK99677.1"/>
    </source>
</evidence>
<evidence type="ECO:0000256" key="3">
    <source>
        <dbReference type="ARBA" id="ARBA00023125"/>
    </source>
</evidence>
<name>A0AAQ3K2T8_9LILI</name>
<dbReference type="Pfam" id="PF03634">
    <property type="entry name" value="TCP"/>
    <property type="match status" value="1"/>
</dbReference>
<evidence type="ECO:0000259" key="7">
    <source>
        <dbReference type="PROSITE" id="PS51369"/>
    </source>
</evidence>
<reference evidence="8 9" key="1">
    <citation type="submission" date="2023-10" db="EMBL/GenBank/DDBJ databases">
        <title>Chromosome-scale genome assembly provides insights into flower coloration mechanisms of Canna indica.</title>
        <authorList>
            <person name="Li C."/>
        </authorList>
    </citation>
    <scope>NUCLEOTIDE SEQUENCE [LARGE SCALE GENOMIC DNA]</scope>
    <source>
        <tissue evidence="8">Flower</tissue>
    </source>
</reference>
<dbReference type="GO" id="GO:0005634">
    <property type="term" value="C:nucleus"/>
    <property type="evidence" value="ECO:0007669"/>
    <property type="project" value="UniProtKB-SubCell"/>
</dbReference>
<dbReference type="GO" id="GO:0003700">
    <property type="term" value="F:DNA-binding transcription factor activity"/>
    <property type="evidence" value="ECO:0007669"/>
    <property type="project" value="InterPro"/>
</dbReference>
<feature type="region of interest" description="Disordered" evidence="6">
    <location>
        <begin position="1"/>
        <end position="31"/>
    </location>
</feature>
<sequence>MISRLREKESTPKHGGTTNTTISTNSSRPWLGLKNPRIVRVPRAFAGKDRHSKVSTIRGLRDRRVRLSVQTALQLYDLQDKLGFNQPSKVVDWLLSAAQHEIDKLPPLPFPPENFAHFCTQPAPLPINDEEKASRTAPSYSTINPTVAENNVAFSRNVLKSADDTGKCQLALFSSMANDEALRINKFSELSKFPNFTSSSKEQAAASEGNSIRFVDADHYGAQVSANASYHHLDSANLNSYDQQGNNSNSLSLMPRSQLVFYASGGGTPSMFSPYMSTALNSLHPMQMSHIQAATNLQDLRSDSVTFLQSSSSPIMVRPSHPRHSCRTQIILAK</sequence>
<evidence type="ECO:0000256" key="2">
    <source>
        <dbReference type="ARBA" id="ARBA00023015"/>
    </source>
</evidence>
<evidence type="ECO:0000256" key="6">
    <source>
        <dbReference type="SAM" id="MobiDB-lite"/>
    </source>
</evidence>
<feature type="domain" description="TCP" evidence="7">
    <location>
        <begin position="47"/>
        <end position="105"/>
    </location>
</feature>
<keyword evidence="3" id="KW-0238">DNA-binding</keyword>
<evidence type="ECO:0000313" key="9">
    <source>
        <dbReference type="Proteomes" id="UP001327560"/>
    </source>
</evidence>
<accession>A0AAQ3K2T8</accession>
<organism evidence="8 9">
    <name type="scientific">Canna indica</name>
    <name type="common">Indian-shot</name>
    <dbReference type="NCBI Taxonomy" id="4628"/>
    <lineage>
        <taxon>Eukaryota</taxon>
        <taxon>Viridiplantae</taxon>
        <taxon>Streptophyta</taxon>
        <taxon>Embryophyta</taxon>
        <taxon>Tracheophyta</taxon>
        <taxon>Spermatophyta</taxon>
        <taxon>Magnoliopsida</taxon>
        <taxon>Liliopsida</taxon>
        <taxon>Zingiberales</taxon>
        <taxon>Cannaceae</taxon>
        <taxon>Canna</taxon>
    </lineage>
</organism>
<dbReference type="InterPro" id="IPR005333">
    <property type="entry name" value="Transcription_factor_TCP"/>
</dbReference>
<keyword evidence="4" id="KW-0804">Transcription</keyword>
<keyword evidence="9" id="KW-1185">Reference proteome</keyword>
<dbReference type="GO" id="GO:0043565">
    <property type="term" value="F:sequence-specific DNA binding"/>
    <property type="evidence" value="ECO:0007669"/>
    <property type="project" value="TreeGrafter"/>
</dbReference>
<protein>
    <recommendedName>
        <fullName evidence="7">TCP domain-containing protein</fullName>
    </recommendedName>
</protein>
<feature type="compositionally biased region" description="Basic and acidic residues" evidence="6">
    <location>
        <begin position="1"/>
        <end position="12"/>
    </location>
</feature>
<keyword evidence="5" id="KW-0539">Nucleus</keyword>
<evidence type="ECO:0000256" key="1">
    <source>
        <dbReference type="ARBA" id="ARBA00004123"/>
    </source>
</evidence>
<dbReference type="InterPro" id="IPR017887">
    <property type="entry name" value="TF_TCP_subgr"/>
</dbReference>
<proteinExistence type="predicted"/>
<dbReference type="AlphaFoldDB" id="A0AAQ3K2T8"/>
<gene>
    <name evidence="8" type="ORF">Cni_G08389</name>
</gene>
<dbReference type="Proteomes" id="UP001327560">
    <property type="component" value="Chromosome 2"/>
</dbReference>
<keyword evidence="2" id="KW-0805">Transcription regulation</keyword>
<feature type="compositionally biased region" description="Low complexity" evidence="6">
    <location>
        <begin position="17"/>
        <end position="27"/>
    </location>
</feature>
<dbReference type="PANTHER" id="PTHR31072">
    <property type="entry name" value="TRANSCRIPTION FACTOR TCP4-RELATED"/>
    <property type="match status" value="1"/>
</dbReference>
<comment type="subcellular location">
    <subcellularLocation>
        <location evidence="1">Nucleus</location>
    </subcellularLocation>
</comment>
<dbReference type="PROSITE" id="PS51369">
    <property type="entry name" value="TCP"/>
    <property type="match status" value="1"/>
</dbReference>